<proteinExistence type="predicted"/>
<dbReference type="SUPFAM" id="SSF49464">
    <property type="entry name" value="Carboxypeptidase regulatory domain-like"/>
    <property type="match status" value="1"/>
</dbReference>
<dbReference type="Gene3D" id="2.60.40.1120">
    <property type="entry name" value="Carboxypeptidase-like, regulatory domain"/>
    <property type="match status" value="1"/>
</dbReference>
<dbReference type="STRING" id="369401.SAMN05428642_104192"/>
<keyword evidence="2" id="KW-1185">Reference proteome</keyword>
<dbReference type="Proteomes" id="UP000182544">
    <property type="component" value="Unassembled WGS sequence"/>
</dbReference>
<protein>
    <submittedName>
        <fullName evidence="1">CarboxypepD_reg-like domain-containing protein</fullName>
    </submittedName>
</protein>
<dbReference type="AlphaFoldDB" id="A0A1K2IPV4"/>
<evidence type="ECO:0000313" key="2">
    <source>
        <dbReference type="Proteomes" id="UP000182544"/>
    </source>
</evidence>
<organism evidence="1 2">
    <name type="scientific">Flaviramulus basaltis</name>
    <dbReference type="NCBI Taxonomy" id="369401"/>
    <lineage>
        <taxon>Bacteria</taxon>
        <taxon>Pseudomonadati</taxon>
        <taxon>Bacteroidota</taxon>
        <taxon>Flavobacteriia</taxon>
        <taxon>Flavobacteriales</taxon>
        <taxon>Flavobacteriaceae</taxon>
        <taxon>Flaviramulus</taxon>
    </lineage>
</organism>
<dbReference type="InterPro" id="IPR008969">
    <property type="entry name" value="CarboxyPept-like_regulatory"/>
</dbReference>
<accession>A0A1K2IPV4</accession>
<sequence>MFYVVYSLVGQKIDIMKQFNLTISKPCSEKFNQFKTTESGAFCNSCKKEVIDFRNMSDEKLMEYFKNRQRNTCGYFKISQIKEYSHATELKKTAKFKYLRIIGFAFFSAISLHNLQAQENEPKTEVVETTKKEKKDQVKKEVNQEGLLTGVVSDETGPLPGANILLKGTMIGTATNFDGEFEFPKVLKEGDILVFSFLGFETQTVVIEKNQKVLNINMSGDDSLVLMGKVAVNEVYKSKRTLWQKIKGIF</sequence>
<reference evidence="1 2" key="1">
    <citation type="submission" date="2016-10" db="EMBL/GenBank/DDBJ databases">
        <authorList>
            <person name="de Groot N.N."/>
        </authorList>
    </citation>
    <scope>NUCLEOTIDE SEQUENCE [LARGE SCALE GENOMIC DNA]</scope>
    <source>
        <strain evidence="1 2">DSM 18180</strain>
    </source>
</reference>
<name>A0A1K2IPV4_9FLAO</name>
<dbReference type="Pfam" id="PF13715">
    <property type="entry name" value="CarbopepD_reg_2"/>
    <property type="match status" value="1"/>
</dbReference>
<gene>
    <name evidence="1" type="ORF">SAMN05428642_104192</name>
</gene>
<evidence type="ECO:0000313" key="1">
    <source>
        <dbReference type="EMBL" id="SFZ94457.1"/>
    </source>
</evidence>
<dbReference type="EMBL" id="FPKV01000004">
    <property type="protein sequence ID" value="SFZ94457.1"/>
    <property type="molecule type" value="Genomic_DNA"/>
</dbReference>
<dbReference type="OrthoDB" id="9768177at2"/>